<keyword evidence="2" id="KW-1185">Reference proteome</keyword>
<protein>
    <recommendedName>
        <fullName evidence="3">Reverse transcriptase Ty1/copia-type domain-containing protein</fullName>
    </recommendedName>
</protein>
<gene>
    <name evidence="1" type="ORF">LIER_06252</name>
</gene>
<sequence length="272" mass="30455">MFALPEAHADAITMTVLIGGQHMFSDCPSVYSRVPSRSTIWYTDTRASHHATLNLSQLQLHDESLLSVQRFCANNNASFEFTDPAFVDKDRTTQQILFSGPTSNGLYLFPQPSMQPPTSDLQSNSRSTNVCRSPSLALSFEVSPSVWHQMLLCYASVVLHAPPPPVKHHIIRRIDIQNAFLHGDLSETVYMQLPPGFVGNPDLTSSAEDQRPLGVRYLFWYESCFLMSQKQRTVSRSSTKAEYKALTDCASEMMWMLSLFCELGVSLLSPPV</sequence>
<evidence type="ECO:0008006" key="3">
    <source>
        <dbReference type="Google" id="ProtNLM"/>
    </source>
</evidence>
<dbReference type="AlphaFoldDB" id="A0AAV3P3U3"/>
<name>A0AAV3P3U3_LITER</name>
<reference evidence="1 2" key="1">
    <citation type="submission" date="2024-01" db="EMBL/GenBank/DDBJ databases">
        <title>The complete chloroplast genome sequence of Lithospermum erythrorhizon: insights into the phylogenetic relationship among Boraginaceae species and the maternal lineages of purple gromwells.</title>
        <authorList>
            <person name="Okada T."/>
            <person name="Watanabe K."/>
        </authorList>
    </citation>
    <scope>NUCLEOTIDE SEQUENCE [LARGE SCALE GENOMIC DNA]</scope>
</reference>
<evidence type="ECO:0000313" key="2">
    <source>
        <dbReference type="Proteomes" id="UP001454036"/>
    </source>
</evidence>
<accession>A0AAV3P3U3</accession>
<comment type="caution">
    <text evidence="1">The sequence shown here is derived from an EMBL/GenBank/DDBJ whole genome shotgun (WGS) entry which is preliminary data.</text>
</comment>
<proteinExistence type="predicted"/>
<dbReference type="EMBL" id="BAABME010000901">
    <property type="protein sequence ID" value="GAA0146250.1"/>
    <property type="molecule type" value="Genomic_DNA"/>
</dbReference>
<organism evidence="1 2">
    <name type="scientific">Lithospermum erythrorhizon</name>
    <name type="common">Purple gromwell</name>
    <name type="synonym">Lithospermum officinale var. erythrorhizon</name>
    <dbReference type="NCBI Taxonomy" id="34254"/>
    <lineage>
        <taxon>Eukaryota</taxon>
        <taxon>Viridiplantae</taxon>
        <taxon>Streptophyta</taxon>
        <taxon>Embryophyta</taxon>
        <taxon>Tracheophyta</taxon>
        <taxon>Spermatophyta</taxon>
        <taxon>Magnoliopsida</taxon>
        <taxon>eudicotyledons</taxon>
        <taxon>Gunneridae</taxon>
        <taxon>Pentapetalae</taxon>
        <taxon>asterids</taxon>
        <taxon>lamiids</taxon>
        <taxon>Boraginales</taxon>
        <taxon>Boraginaceae</taxon>
        <taxon>Boraginoideae</taxon>
        <taxon>Lithospermeae</taxon>
        <taxon>Lithospermum</taxon>
    </lineage>
</organism>
<dbReference type="Proteomes" id="UP001454036">
    <property type="component" value="Unassembled WGS sequence"/>
</dbReference>
<evidence type="ECO:0000313" key="1">
    <source>
        <dbReference type="EMBL" id="GAA0146250.1"/>
    </source>
</evidence>